<dbReference type="EMBL" id="JAGFBR010000019">
    <property type="protein sequence ID" value="KAH0448825.1"/>
    <property type="molecule type" value="Genomic_DNA"/>
</dbReference>
<name>A0AAV7FXZ7_DENCH</name>
<evidence type="ECO:0000313" key="1">
    <source>
        <dbReference type="EMBL" id="KAH0448825.1"/>
    </source>
</evidence>
<gene>
    <name evidence="1" type="ORF">IEQ34_022625</name>
</gene>
<dbReference type="AlphaFoldDB" id="A0AAV7FXZ7"/>
<organism evidence="1 2">
    <name type="scientific">Dendrobium chrysotoxum</name>
    <name type="common">Orchid</name>
    <dbReference type="NCBI Taxonomy" id="161865"/>
    <lineage>
        <taxon>Eukaryota</taxon>
        <taxon>Viridiplantae</taxon>
        <taxon>Streptophyta</taxon>
        <taxon>Embryophyta</taxon>
        <taxon>Tracheophyta</taxon>
        <taxon>Spermatophyta</taxon>
        <taxon>Magnoliopsida</taxon>
        <taxon>Liliopsida</taxon>
        <taxon>Asparagales</taxon>
        <taxon>Orchidaceae</taxon>
        <taxon>Epidendroideae</taxon>
        <taxon>Malaxideae</taxon>
        <taxon>Dendrobiinae</taxon>
        <taxon>Dendrobium</taxon>
    </lineage>
</organism>
<proteinExistence type="predicted"/>
<reference evidence="1 2" key="1">
    <citation type="journal article" date="2021" name="Hortic Res">
        <title>Chromosome-scale assembly of the Dendrobium chrysotoxum genome enhances the understanding of orchid evolution.</title>
        <authorList>
            <person name="Zhang Y."/>
            <person name="Zhang G.Q."/>
            <person name="Zhang D."/>
            <person name="Liu X.D."/>
            <person name="Xu X.Y."/>
            <person name="Sun W.H."/>
            <person name="Yu X."/>
            <person name="Zhu X."/>
            <person name="Wang Z.W."/>
            <person name="Zhao X."/>
            <person name="Zhong W.Y."/>
            <person name="Chen H."/>
            <person name="Yin W.L."/>
            <person name="Huang T."/>
            <person name="Niu S.C."/>
            <person name="Liu Z.J."/>
        </authorList>
    </citation>
    <scope>NUCLEOTIDE SEQUENCE [LARGE SCALE GENOMIC DNA]</scope>
    <source>
        <strain evidence="1">Lindl</strain>
    </source>
</reference>
<accession>A0AAV7FXZ7</accession>
<evidence type="ECO:0000313" key="2">
    <source>
        <dbReference type="Proteomes" id="UP000775213"/>
    </source>
</evidence>
<keyword evidence="2" id="KW-1185">Reference proteome</keyword>
<sequence length="63" mass="7294">MRWLGARRRNPHGPGTGWVDHLFVRKKASNELNSTAYGFWLIVHSELMQGIPDNVDTRELQCM</sequence>
<dbReference type="Proteomes" id="UP000775213">
    <property type="component" value="Unassembled WGS sequence"/>
</dbReference>
<protein>
    <submittedName>
        <fullName evidence="1">Uncharacterized protein</fullName>
    </submittedName>
</protein>
<comment type="caution">
    <text evidence="1">The sequence shown here is derived from an EMBL/GenBank/DDBJ whole genome shotgun (WGS) entry which is preliminary data.</text>
</comment>